<protein>
    <recommendedName>
        <fullName evidence="8">Ancillary SecYEG translocon subunit</fullName>
    </recommendedName>
</protein>
<comment type="similarity">
    <text evidence="7">Belongs to the YfgM family.</text>
</comment>
<evidence type="ECO:0000256" key="10">
    <source>
        <dbReference type="SAM" id="Phobius"/>
    </source>
</evidence>
<evidence type="ECO:0000259" key="11">
    <source>
        <dbReference type="Pfam" id="PF09976"/>
    </source>
</evidence>
<keyword evidence="13" id="KW-1185">Reference proteome</keyword>
<dbReference type="Gene3D" id="1.25.40.10">
    <property type="entry name" value="Tetratricopeptide repeat domain"/>
    <property type="match status" value="1"/>
</dbReference>
<feature type="transmembrane region" description="Helical" evidence="10">
    <location>
        <begin position="21"/>
        <end position="45"/>
    </location>
</feature>
<evidence type="ECO:0000313" key="12">
    <source>
        <dbReference type="EMBL" id="QTC92960.1"/>
    </source>
</evidence>
<accession>A0A975C3T4</accession>
<reference evidence="12" key="1">
    <citation type="submission" date="2020-09" db="EMBL/GenBank/DDBJ databases">
        <title>Brevundimonas sp. LVF2 isolated from a puddle in Goettingen, Germany.</title>
        <authorList>
            <person name="Friedrich I."/>
            <person name="Klassen A."/>
            <person name="Hannes N."/>
            <person name="Schneider D."/>
            <person name="Hertel R."/>
            <person name="Daniel R."/>
        </authorList>
    </citation>
    <scope>NUCLEOTIDE SEQUENCE</scope>
    <source>
        <strain evidence="12">LVF2</strain>
    </source>
</reference>
<sequence length="254" mass="26630">MVDVFEQVEEELRSDRYKRLFLTWGPIVGGILLLALIGALGWWGWDSWQNSKADKASVAYDRGLEALQQGNAAGAGAAFLEAQKEGNGAYKALALQQRAGLAVQANNLTQAVELFDEAAKAAGDPILKDTAAYKAALIILDTGTTEDAIKRLTPLAAEGRPMRPFAQEALAMANLQAGKPADARVLCVQLTLGQDVPDSVRQMAQQCIDAVDTGAAANVNDIIKAQKALPPVTAPSAQALAGAQPQTAAPAAAQ</sequence>
<evidence type="ECO:0000256" key="3">
    <source>
        <dbReference type="ARBA" id="ARBA00022692"/>
    </source>
</evidence>
<keyword evidence="5 10" id="KW-0472">Membrane</keyword>
<evidence type="ECO:0000256" key="7">
    <source>
        <dbReference type="ARBA" id="ARBA00024197"/>
    </source>
</evidence>
<evidence type="ECO:0000256" key="4">
    <source>
        <dbReference type="ARBA" id="ARBA00022989"/>
    </source>
</evidence>
<evidence type="ECO:0000256" key="2">
    <source>
        <dbReference type="ARBA" id="ARBA00022475"/>
    </source>
</evidence>
<dbReference type="SUPFAM" id="SSF48452">
    <property type="entry name" value="TPR-like"/>
    <property type="match status" value="1"/>
</dbReference>
<dbReference type="PANTHER" id="PTHR38035">
    <property type="entry name" value="UPF0070 PROTEIN YFGM"/>
    <property type="match status" value="1"/>
</dbReference>
<feature type="domain" description="Ancillary SecYEG translocon subunit/Cell division coordinator CpoB TPR" evidence="11">
    <location>
        <begin position="18"/>
        <end position="154"/>
    </location>
</feature>
<dbReference type="GO" id="GO:0044877">
    <property type="term" value="F:protein-containing complex binding"/>
    <property type="evidence" value="ECO:0007669"/>
    <property type="project" value="InterPro"/>
</dbReference>
<evidence type="ECO:0000256" key="6">
    <source>
        <dbReference type="ARBA" id="ARBA00023186"/>
    </source>
</evidence>
<dbReference type="RefSeq" id="WP_207932237.1">
    <property type="nucleotide sequence ID" value="NZ_CP062222.1"/>
</dbReference>
<keyword evidence="4 10" id="KW-1133">Transmembrane helix</keyword>
<evidence type="ECO:0000256" key="5">
    <source>
        <dbReference type="ARBA" id="ARBA00023136"/>
    </source>
</evidence>
<gene>
    <name evidence="12" type="ORF">IFJ75_09005</name>
</gene>
<dbReference type="InterPro" id="IPR026039">
    <property type="entry name" value="YfgM"/>
</dbReference>
<feature type="compositionally biased region" description="Low complexity" evidence="9">
    <location>
        <begin position="237"/>
        <end position="254"/>
    </location>
</feature>
<dbReference type="PANTHER" id="PTHR38035:SF1">
    <property type="entry name" value="ANCILLARY SECYEG TRANSLOCON SUBUNIT"/>
    <property type="match status" value="1"/>
</dbReference>
<evidence type="ECO:0000256" key="1">
    <source>
        <dbReference type="ARBA" id="ARBA00004401"/>
    </source>
</evidence>
<feature type="region of interest" description="Disordered" evidence="9">
    <location>
        <begin position="235"/>
        <end position="254"/>
    </location>
</feature>
<evidence type="ECO:0000256" key="9">
    <source>
        <dbReference type="SAM" id="MobiDB-lite"/>
    </source>
</evidence>
<keyword evidence="3 10" id="KW-0812">Transmembrane</keyword>
<organism evidence="12 13">
    <name type="scientific">Brevundimonas goettingensis</name>
    <dbReference type="NCBI Taxonomy" id="2774190"/>
    <lineage>
        <taxon>Bacteria</taxon>
        <taxon>Pseudomonadati</taxon>
        <taxon>Pseudomonadota</taxon>
        <taxon>Alphaproteobacteria</taxon>
        <taxon>Caulobacterales</taxon>
        <taxon>Caulobacteraceae</taxon>
        <taxon>Brevundimonas</taxon>
    </lineage>
</organism>
<dbReference type="AlphaFoldDB" id="A0A975C3T4"/>
<keyword evidence="6" id="KW-0143">Chaperone</keyword>
<proteinExistence type="inferred from homology"/>
<dbReference type="EMBL" id="CP062222">
    <property type="protein sequence ID" value="QTC92960.1"/>
    <property type="molecule type" value="Genomic_DNA"/>
</dbReference>
<dbReference type="GO" id="GO:0005886">
    <property type="term" value="C:plasma membrane"/>
    <property type="evidence" value="ECO:0007669"/>
    <property type="project" value="UniProtKB-SubCell"/>
</dbReference>
<keyword evidence="2" id="KW-1003">Cell membrane</keyword>
<dbReference type="InterPro" id="IPR018704">
    <property type="entry name" value="SecYEG/CpoB_TPR"/>
</dbReference>
<dbReference type="Proteomes" id="UP000663918">
    <property type="component" value="Chromosome"/>
</dbReference>
<dbReference type="InterPro" id="IPR011990">
    <property type="entry name" value="TPR-like_helical_dom_sf"/>
</dbReference>
<comment type="subcellular location">
    <subcellularLocation>
        <location evidence="1">Cell membrane</location>
        <topology evidence="1">Single-pass type II membrane protein</topology>
    </subcellularLocation>
</comment>
<dbReference type="KEGG" id="bgoe:IFJ75_09005"/>
<evidence type="ECO:0000256" key="8">
    <source>
        <dbReference type="ARBA" id="ARBA00024235"/>
    </source>
</evidence>
<name>A0A975C3T4_9CAUL</name>
<dbReference type="Pfam" id="PF09976">
    <property type="entry name" value="TPR_21"/>
    <property type="match status" value="1"/>
</dbReference>
<evidence type="ECO:0000313" key="13">
    <source>
        <dbReference type="Proteomes" id="UP000663918"/>
    </source>
</evidence>